<dbReference type="EMBL" id="LOBU02000001">
    <property type="protein sequence ID" value="OKA11303.1"/>
    <property type="molecule type" value="Genomic_DNA"/>
</dbReference>
<organism evidence="2 4">
    <name type="scientific">Amycolatopsis regifaucium</name>
    <dbReference type="NCBI Taxonomy" id="546365"/>
    <lineage>
        <taxon>Bacteria</taxon>
        <taxon>Bacillati</taxon>
        <taxon>Actinomycetota</taxon>
        <taxon>Actinomycetes</taxon>
        <taxon>Pseudonocardiales</taxon>
        <taxon>Pseudonocardiaceae</taxon>
        <taxon>Amycolatopsis</taxon>
    </lineage>
</organism>
<dbReference type="InterPro" id="IPR035897">
    <property type="entry name" value="Toll_tir_struct_dom_sf"/>
</dbReference>
<dbReference type="SUPFAM" id="SSF52200">
    <property type="entry name" value="Toll/Interleukin receptor TIR domain"/>
    <property type="match status" value="1"/>
</dbReference>
<sequence>MRKASSLIKIFLNYRTADDRFGVALLDRELSRAFGPETVFFASKSIELGADWEKSMFDAVAESEAVLVVMGRRWLGAVNEAGLRRIDDPQDFVRREILLAFELGKRVIPVRLDVPERVRAEDLPEALRSLSVLQDIAIGFRSAGPDIDRLAARLRELIPGLPARSAPTSASAGKFTAHAHEGGVVSQYDQVTVHGDFHAGPRFS</sequence>
<protein>
    <recommendedName>
        <fullName evidence="1">TIR domain-containing protein</fullName>
    </recommendedName>
</protein>
<dbReference type="Proteomes" id="UP000076321">
    <property type="component" value="Unassembled WGS sequence"/>
</dbReference>
<gene>
    <name evidence="3" type="ORF">ATP06_0200050</name>
    <name evidence="2" type="ORF">AVL48_19935</name>
</gene>
<evidence type="ECO:0000313" key="3">
    <source>
        <dbReference type="EMBL" id="OKA11303.1"/>
    </source>
</evidence>
<evidence type="ECO:0000313" key="4">
    <source>
        <dbReference type="Proteomes" id="UP000076321"/>
    </source>
</evidence>
<dbReference type="Gene3D" id="3.40.50.10140">
    <property type="entry name" value="Toll/interleukin-1 receptor homology (TIR) domain"/>
    <property type="match status" value="1"/>
</dbReference>
<reference evidence="3 5" key="2">
    <citation type="submission" date="2016-11" db="EMBL/GenBank/DDBJ databases">
        <title>Genome sequencing of Amycolatopsis regifaucium.</title>
        <authorList>
            <person name="Mayilraj S."/>
            <person name="Kaur N."/>
        </authorList>
    </citation>
    <scope>NUCLEOTIDE SEQUENCE [LARGE SCALE GENOMIC DNA]</scope>
    <source>
        <strain evidence="3 5">GY080</strain>
    </source>
</reference>
<dbReference type="AlphaFoldDB" id="A0A154MVD0"/>
<feature type="domain" description="TIR" evidence="1">
    <location>
        <begin position="10"/>
        <end position="119"/>
    </location>
</feature>
<reference evidence="2 4" key="1">
    <citation type="submission" date="2015-12" db="EMBL/GenBank/DDBJ databases">
        <title>Amycolatopsis regifaucium genome sequencing and assembly.</title>
        <authorList>
            <person name="Mayilraj S."/>
        </authorList>
    </citation>
    <scope>NUCLEOTIDE SEQUENCE [LARGE SCALE GENOMIC DNA]</scope>
    <source>
        <strain evidence="2 4">GY080</strain>
    </source>
</reference>
<name>A0A154MVD0_9PSEU</name>
<dbReference type="Pfam" id="PF13676">
    <property type="entry name" value="TIR_2"/>
    <property type="match status" value="1"/>
</dbReference>
<dbReference type="InterPro" id="IPR000157">
    <property type="entry name" value="TIR_dom"/>
</dbReference>
<evidence type="ECO:0000313" key="2">
    <source>
        <dbReference type="EMBL" id="KZB88232.1"/>
    </source>
</evidence>
<dbReference type="EMBL" id="LQCI01000002">
    <property type="protein sequence ID" value="KZB88232.1"/>
    <property type="molecule type" value="Genomic_DNA"/>
</dbReference>
<accession>A0A154MVD0</accession>
<evidence type="ECO:0000313" key="5">
    <source>
        <dbReference type="Proteomes" id="UP000186883"/>
    </source>
</evidence>
<dbReference type="Proteomes" id="UP000186883">
    <property type="component" value="Unassembled WGS sequence"/>
</dbReference>
<comment type="caution">
    <text evidence="2">The sequence shown here is derived from an EMBL/GenBank/DDBJ whole genome shotgun (WGS) entry which is preliminary data.</text>
</comment>
<keyword evidence="5" id="KW-1185">Reference proteome</keyword>
<dbReference type="GO" id="GO:0007165">
    <property type="term" value="P:signal transduction"/>
    <property type="evidence" value="ECO:0007669"/>
    <property type="project" value="InterPro"/>
</dbReference>
<proteinExistence type="predicted"/>
<evidence type="ECO:0000259" key="1">
    <source>
        <dbReference type="Pfam" id="PF13676"/>
    </source>
</evidence>